<reference evidence="1" key="1">
    <citation type="submission" date="2011-12" db="EMBL/GenBank/DDBJ databases">
        <title>Nucleotide Diversity and Divergence in the Loblolly Pine Gene Space.</title>
        <authorList>
            <person name="Neale D.B."/>
            <person name="Wegrzyn J.L."/>
            <person name="Lee J.M."/>
            <person name="Eckert A.J."/>
            <person name="Liechty J.D."/>
            <person name="Stevens K.A."/>
            <person name="Langley C.H."/>
        </authorList>
    </citation>
    <scope>NUCLEOTIDE SEQUENCE</scope>
    <source>
        <strain evidence="1">7150</strain>
        <tissue evidence="1">Megagametophyte</tissue>
    </source>
</reference>
<gene>
    <name evidence="1" type="ORF">CL3944Contig1_03</name>
</gene>
<accession>H9MDA7</accession>
<sequence length="67" mass="7736">RFSGKEENMEREDIKMLVHKWWDIYNDPSLDHSGSCNTIPDPISEWDGKSNDLHQVANDSFLSAMPT</sequence>
<feature type="non-terminal residue" evidence="1">
    <location>
        <position position="67"/>
    </location>
</feature>
<organism evidence="1">
    <name type="scientific">Pinus radiata</name>
    <name type="common">Monterey pine</name>
    <name type="synonym">Pinus insignis</name>
    <dbReference type="NCBI Taxonomy" id="3347"/>
    <lineage>
        <taxon>Eukaryota</taxon>
        <taxon>Viridiplantae</taxon>
        <taxon>Streptophyta</taxon>
        <taxon>Embryophyta</taxon>
        <taxon>Tracheophyta</taxon>
        <taxon>Spermatophyta</taxon>
        <taxon>Pinopsida</taxon>
        <taxon>Pinidae</taxon>
        <taxon>Conifers I</taxon>
        <taxon>Pinales</taxon>
        <taxon>Pinaceae</taxon>
        <taxon>Pinus</taxon>
        <taxon>Pinus subgen. Pinus</taxon>
    </lineage>
</organism>
<dbReference type="AlphaFoldDB" id="H9MDA7"/>
<name>H9MDA7_PINRA</name>
<evidence type="ECO:0000313" key="1">
    <source>
        <dbReference type="EMBL" id="AEW09104.1"/>
    </source>
</evidence>
<feature type="non-terminal residue" evidence="1">
    <location>
        <position position="1"/>
    </location>
</feature>
<evidence type="ECO:0008006" key="2">
    <source>
        <dbReference type="Google" id="ProtNLM"/>
    </source>
</evidence>
<proteinExistence type="predicted"/>
<dbReference type="EMBL" id="JQ264141">
    <property type="protein sequence ID" value="AEW09104.1"/>
    <property type="molecule type" value="Genomic_DNA"/>
</dbReference>
<protein>
    <recommendedName>
        <fullName evidence="2">Galactinol synthase</fullName>
    </recommendedName>
</protein>